<evidence type="ECO:0000313" key="1">
    <source>
        <dbReference type="EMBL" id="BBY20305.1"/>
    </source>
</evidence>
<protein>
    <recommendedName>
        <fullName evidence="3">Glutamine amidotransferase</fullName>
    </recommendedName>
</protein>
<reference evidence="1 2" key="1">
    <citation type="journal article" date="2019" name="Emerg. Microbes Infect.">
        <title>Comprehensive subspecies identification of 175 nontuberculous mycobacteria species based on 7547 genomic profiles.</title>
        <authorList>
            <person name="Matsumoto Y."/>
            <person name="Kinjo T."/>
            <person name="Motooka D."/>
            <person name="Nabeya D."/>
            <person name="Jung N."/>
            <person name="Uechi K."/>
            <person name="Horii T."/>
            <person name="Iida T."/>
            <person name="Fujita J."/>
            <person name="Nakamura S."/>
        </authorList>
    </citation>
    <scope>NUCLEOTIDE SEQUENCE [LARGE SCALE GENOMIC DNA]</scope>
    <source>
        <strain evidence="1 2">JCM 17783</strain>
    </source>
</reference>
<proteinExistence type="predicted"/>
<dbReference type="InterPro" id="IPR029062">
    <property type="entry name" value="Class_I_gatase-like"/>
</dbReference>
<dbReference type="EMBL" id="AP022587">
    <property type="protein sequence ID" value="BBY20305.1"/>
    <property type="molecule type" value="Genomic_DNA"/>
</dbReference>
<evidence type="ECO:0000313" key="2">
    <source>
        <dbReference type="Proteomes" id="UP000467130"/>
    </source>
</evidence>
<name>A0A7I7Q1S3_9MYCO</name>
<sequence length="101" mass="10713">MAPARIGIVGEFQPNFDPHNAIAPAVEHAQSVKASNPPVAVEWIATDVAEGMPSDELSGDTGWWIAPGSPYRSMTGALKVIRYAREHDIPLLGTCVGDTST</sequence>
<keyword evidence="2" id="KW-1185">Reference proteome</keyword>
<evidence type="ECO:0008006" key="3">
    <source>
        <dbReference type="Google" id="ProtNLM"/>
    </source>
</evidence>
<dbReference type="Gene3D" id="3.40.50.880">
    <property type="match status" value="1"/>
</dbReference>
<dbReference type="KEGG" id="msto:MSTO_05100"/>
<dbReference type="Proteomes" id="UP000467130">
    <property type="component" value="Chromosome"/>
</dbReference>
<gene>
    <name evidence="1" type="ORF">MSTO_05100</name>
</gene>
<dbReference type="AlphaFoldDB" id="A0A7I7Q1S3"/>
<dbReference type="RefSeq" id="WP_197939567.1">
    <property type="nucleotide sequence ID" value="NZ_AP022587.1"/>
</dbReference>
<dbReference type="SUPFAM" id="SSF52317">
    <property type="entry name" value="Class I glutamine amidotransferase-like"/>
    <property type="match status" value="1"/>
</dbReference>
<accession>A0A7I7Q1S3</accession>
<organism evidence="1 2">
    <name type="scientific">Mycobacterium stomatepiae</name>
    <dbReference type="NCBI Taxonomy" id="470076"/>
    <lineage>
        <taxon>Bacteria</taxon>
        <taxon>Bacillati</taxon>
        <taxon>Actinomycetota</taxon>
        <taxon>Actinomycetes</taxon>
        <taxon>Mycobacteriales</taxon>
        <taxon>Mycobacteriaceae</taxon>
        <taxon>Mycobacterium</taxon>
        <taxon>Mycobacterium simiae complex</taxon>
    </lineage>
</organism>